<evidence type="ECO:0000313" key="5">
    <source>
        <dbReference type="EMBL" id="CEP24549.1"/>
    </source>
</evidence>
<dbReference type="AlphaFoldDB" id="A0A0H5CJ19"/>
<gene>
    <name evidence="5" type="ORF">BN1211_5383</name>
</gene>
<evidence type="ECO:0000313" key="6">
    <source>
        <dbReference type="Proteomes" id="UP000038830"/>
    </source>
</evidence>
<dbReference type="Gene3D" id="2.60.40.790">
    <property type="match status" value="1"/>
</dbReference>
<dbReference type="InterPro" id="IPR002068">
    <property type="entry name" value="A-crystallin/Hsp20_dom"/>
</dbReference>
<comment type="similarity">
    <text evidence="1 2">Belongs to the small heat shock protein (HSP20) family.</text>
</comment>
<dbReference type="SUPFAM" id="SSF49764">
    <property type="entry name" value="HSP20-like chaperones"/>
    <property type="match status" value="1"/>
</dbReference>
<feature type="region of interest" description="Disordered" evidence="3">
    <location>
        <begin position="134"/>
        <end position="234"/>
    </location>
</feature>
<evidence type="ECO:0000256" key="2">
    <source>
        <dbReference type="RuleBase" id="RU003616"/>
    </source>
</evidence>
<sequence length="372" mass="41406">MSYTLQDLLRELQQQQQQQQPQRGSRAQRQRVAPQAAEFPPQYFSPSYGQPVFSPYGYGYAPFGYYDGEDDDQSEDQYTSSRYPDYYFNPYAGRRAQQYVRPPQQQVPLREEDDDGTTSNIQLNSLEDLLDLLSGGAVKPSGGSEEAAEAPKGASEVEAAKVAGDQPKSEAPESDAPKNDAPKSEAPKSEAPKSEAPKEEKPKAEVKKPAPLKKRHSHSTANFKEPAPTVEISQRNVKNSALPYSPQTNLYESEKEYTLILAIPGAQLKDLDIDFHPSLNEIVIKGTIPDPIADATGVKVNEIKTGSIERRVKFPTFPKIDDDNIKAKYFNGLLTIKVPKVEEAEKPKLKKVTIEDVPDEELEWEEHGGVVE</sequence>
<evidence type="ECO:0000259" key="4">
    <source>
        <dbReference type="PROSITE" id="PS01031"/>
    </source>
</evidence>
<dbReference type="Proteomes" id="UP000038830">
    <property type="component" value="Unassembled WGS sequence"/>
</dbReference>
<feature type="region of interest" description="Disordered" evidence="3">
    <location>
        <begin position="12"/>
        <end position="46"/>
    </location>
</feature>
<name>A0A0H5CJ19_CYBJN</name>
<feature type="compositionally biased region" description="Low complexity" evidence="3">
    <location>
        <begin position="94"/>
        <end position="108"/>
    </location>
</feature>
<feature type="compositionally biased region" description="Low complexity" evidence="3">
    <location>
        <begin position="12"/>
        <end position="37"/>
    </location>
</feature>
<evidence type="ECO:0000256" key="3">
    <source>
        <dbReference type="SAM" id="MobiDB-lite"/>
    </source>
</evidence>
<feature type="domain" description="SHSP" evidence="4">
    <location>
        <begin position="239"/>
        <end position="355"/>
    </location>
</feature>
<accession>A0A0H5CJ19</accession>
<proteinExistence type="inferred from homology"/>
<protein>
    <recommendedName>
        <fullName evidence="4">SHSP domain-containing protein</fullName>
    </recommendedName>
</protein>
<dbReference type="Pfam" id="PF00011">
    <property type="entry name" value="HSP20"/>
    <property type="match status" value="1"/>
</dbReference>
<dbReference type="PROSITE" id="PS01031">
    <property type="entry name" value="SHSP"/>
    <property type="match status" value="1"/>
</dbReference>
<feature type="compositionally biased region" description="Basic and acidic residues" evidence="3">
    <location>
        <begin position="167"/>
        <end position="208"/>
    </location>
</feature>
<dbReference type="EMBL" id="CDQK01000006">
    <property type="protein sequence ID" value="CEP24549.1"/>
    <property type="molecule type" value="Genomic_DNA"/>
</dbReference>
<organism evidence="5 6">
    <name type="scientific">Cyberlindnera jadinii (strain ATCC 18201 / CBS 1600 / BCRC 20928 / JCM 3617 / NBRC 0987 / NRRL Y-1542)</name>
    <name type="common">Torula yeast</name>
    <name type="synonym">Candida utilis</name>
    <dbReference type="NCBI Taxonomy" id="983966"/>
    <lineage>
        <taxon>Eukaryota</taxon>
        <taxon>Fungi</taxon>
        <taxon>Dikarya</taxon>
        <taxon>Ascomycota</taxon>
        <taxon>Saccharomycotina</taxon>
        <taxon>Saccharomycetes</taxon>
        <taxon>Phaffomycetales</taxon>
        <taxon>Phaffomycetaceae</taxon>
        <taxon>Cyberlindnera</taxon>
    </lineage>
</organism>
<reference evidence="6" key="1">
    <citation type="journal article" date="2015" name="J. Biotechnol.">
        <title>The structure of the Cyberlindnera jadinii genome and its relation to Candida utilis analyzed by the occurrence of single nucleotide polymorphisms.</title>
        <authorList>
            <person name="Rupp O."/>
            <person name="Brinkrolf K."/>
            <person name="Buerth C."/>
            <person name="Kunigo M."/>
            <person name="Schneider J."/>
            <person name="Jaenicke S."/>
            <person name="Goesmann A."/>
            <person name="Puehler A."/>
            <person name="Jaeger K.-E."/>
            <person name="Ernst J.F."/>
        </authorList>
    </citation>
    <scope>NUCLEOTIDE SEQUENCE [LARGE SCALE GENOMIC DNA]</scope>
    <source>
        <strain evidence="6">ATCC 18201 / CBS 1600 / BCRC 20928 / JCM 3617 / NBRC 0987 / NRRL Y-1542</strain>
    </source>
</reference>
<dbReference type="InterPro" id="IPR008978">
    <property type="entry name" value="HSP20-like_chaperone"/>
</dbReference>
<feature type="region of interest" description="Disordered" evidence="3">
    <location>
        <begin position="61"/>
        <end position="120"/>
    </location>
</feature>
<evidence type="ECO:0000256" key="1">
    <source>
        <dbReference type="PROSITE-ProRule" id="PRU00285"/>
    </source>
</evidence>
<dbReference type="CDD" id="cd06464">
    <property type="entry name" value="ACD_sHsps-like"/>
    <property type="match status" value="1"/>
</dbReference>